<sequence>MQVGESSNSLSCTSIGAENVLWNNCLMFFFVLFFPSNERTINLHGDLEDGRSCNLGCRIFPSTIKLARTDIWFRAPFIYVLECSFHLELPDKPYLV</sequence>
<proteinExistence type="predicted"/>
<reference evidence="2" key="2">
    <citation type="journal article" date="2015" name="Data Brief">
        <title>Shoot transcriptome of the giant reed, Arundo donax.</title>
        <authorList>
            <person name="Barrero R.A."/>
            <person name="Guerrero F.D."/>
            <person name="Moolhuijzen P."/>
            <person name="Goolsby J.A."/>
            <person name="Tidwell J."/>
            <person name="Bellgard S.E."/>
            <person name="Bellgard M.I."/>
        </authorList>
    </citation>
    <scope>NUCLEOTIDE SEQUENCE</scope>
    <source>
        <tissue evidence="2">Shoot tissue taken approximately 20 cm above the soil surface</tissue>
    </source>
</reference>
<keyword evidence="1" id="KW-1133">Transmembrane helix</keyword>
<feature type="transmembrane region" description="Helical" evidence="1">
    <location>
        <begin position="20"/>
        <end position="36"/>
    </location>
</feature>
<dbReference type="AlphaFoldDB" id="A0A0A9B6L1"/>
<keyword evidence="1" id="KW-0472">Membrane</keyword>
<protein>
    <submittedName>
        <fullName evidence="2">Histidine biosynthesis bifunctional protein hisIE</fullName>
    </submittedName>
</protein>
<accession>A0A0A9B6L1</accession>
<keyword evidence="1" id="KW-0812">Transmembrane</keyword>
<name>A0A0A9B6L1_ARUDO</name>
<evidence type="ECO:0000256" key="1">
    <source>
        <dbReference type="SAM" id="Phobius"/>
    </source>
</evidence>
<reference evidence="2" key="1">
    <citation type="submission" date="2014-09" db="EMBL/GenBank/DDBJ databases">
        <authorList>
            <person name="Magalhaes I.L.F."/>
            <person name="Oliveira U."/>
            <person name="Santos F.R."/>
            <person name="Vidigal T.H.D.A."/>
            <person name="Brescovit A.D."/>
            <person name="Santos A.J."/>
        </authorList>
    </citation>
    <scope>NUCLEOTIDE SEQUENCE</scope>
    <source>
        <tissue evidence="2">Shoot tissue taken approximately 20 cm above the soil surface</tissue>
    </source>
</reference>
<organism evidence="2">
    <name type="scientific">Arundo donax</name>
    <name type="common">Giant reed</name>
    <name type="synonym">Donax arundinaceus</name>
    <dbReference type="NCBI Taxonomy" id="35708"/>
    <lineage>
        <taxon>Eukaryota</taxon>
        <taxon>Viridiplantae</taxon>
        <taxon>Streptophyta</taxon>
        <taxon>Embryophyta</taxon>
        <taxon>Tracheophyta</taxon>
        <taxon>Spermatophyta</taxon>
        <taxon>Magnoliopsida</taxon>
        <taxon>Liliopsida</taxon>
        <taxon>Poales</taxon>
        <taxon>Poaceae</taxon>
        <taxon>PACMAD clade</taxon>
        <taxon>Arundinoideae</taxon>
        <taxon>Arundineae</taxon>
        <taxon>Arundo</taxon>
    </lineage>
</organism>
<dbReference type="EMBL" id="GBRH01242938">
    <property type="protein sequence ID" value="JAD54957.1"/>
    <property type="molecule type" value="Transcribed_RNA"/>
</dbReference>
<evidence type="ECO:0000313" key="2">
    <source>
        <dbReference type="EMBL" id="JAD54957.1"/>
    </source>
</evidence>